<feature type="domain" description="Mce/MlaD" evidence="1">
    <location>
        <begin position="39"/>
        <end position="111"/>
    </location>
</feature>
<reference evidence="2 3" key="1">
    <citation type="submission" date="2017-02" db="EMBL/GenBank/DDBJ databases">
        <title>The new phylogeny of genus Mycobacterium.</title>
        <authorList>
            <person name="Tortoli E."/>
            <person name="Trovato A."/>
            <person name="Cirillo D.M."/>
        </authorList>
    </citation>
    <scope>NUCLEOTIDE SEQUENCE [LARGE SCALE GENOMIC DNA]</scope>
    <source>
        <strain evidence="2 3">DSM 45578</strain>
    </source>
</reference>
<dbReference type="RefSeq" id="WP_083059062.1">
    <property type="nucleotide sequence ID" value="NZ_JACKVM010000008.1"/>
</dbReference>
<accession>A0A1W9YXC7</accession>
<comment type="caution">
    <text evidence="2">The sequence shown here is derived from an EMBL/GenBank/DDBJ whole genome shotgun (WGS) entry which is preliminary data.</text>
</comment>
<dbReference type="OrthoDB" id="4371474at2"/>
<dbReference type="PANTHER" id="PTHR33371:SF4">
    <property type="entry name" value="INTERMEMBRANE PHOSPHOLIPID TRANSPORT SYSTEM BINDING PROTEIN MLAD"/>
    <property type="match status" value="1"/>
</dbReference>
<dbReference type="InterPro" id="IPR003399">
    <property type="entry name" value="Mce/MlaD"/>
</dbReference>
<organism evidence="2 3">
    <name type="scientific">Mycolicibacterium bacteremicum</name>
    <name type="common">Mycobacterium bacteremicum</name>
    <dbReference type="NCBI Taxonomy" id="564198"/>
    <lineage>
        <taxon>Bacteria</taxon>
        <taxon>Bacillati</taxon>
        <taxon>Actinomycetota</taxon>
        <taxon>Actinomycetes</taxon>
        <taxon>Mycobacteriales</taxon>
        <taxon>Mycobacteriaceae</taxon>
        <taxon>Mycolicibacterium</taxon>
    </lineage>
</organism>
<dbReference type="InterPro" id="IPR052336">
    <property type="entry name" value="MlaD_Phospholipid_Transporter"/>
</dbReference>
<keyword evidence="3" id="KW-1185">Reference proteome</keyword>
<evidence type="ECO:0000259" key="1">
    <source>
        <dbReference type="Pfam" id="PF02470"/>
    </source>
</evidence>
<dbReference type="AlphaFoldDB" id="A0A1W9YXC7"/>
<evidence type="ECO:0000313" key="2">
    <source>
        <dbReference type="EMBL" id="ORA04420.1"/>
    </source>
</evidence>
<dbReference type="EMBL" id="MVHJ01000010">
    <property type="protein sequence ID" value="ORA04420.1"/>
    <property type="molecule type" value="Genomic_DNA"/>
</dbReference>
<gene>
    <name evidence="2" type="ORF">BST17_14125</name>
</gene>
<dbReference type="STRING" id="564198.BST17_14125"/>
<sequence>MRAMKILLSFGAFGLIIVLSLVYISSFGLQAKPPDNRASYSMDVPDIKGLVVGSSVLLRGVRVGEVTGIRSRLDDATIDFYVNGDHEIPVDTDVRLENLSALGEAFVGLAPRTLDGPVLQDGQHIVAEAVTVPPSISELATSVVRVLNQSDPEQLKRIVNEADAGLPDPQEVLPNLARTSELLRTTVEGMQGQGRQTLANFQTLLQNADWVGPVLADLGPMVGQTGLNAGNIFRSFLTTVAWNNPSNMEDFGKFLARIQQFLDDRAPDVKVLTEALLPHFKGIGGSLMNFDSGRILDNMLRNIPADGAIQLHVTIPEAPKP</sequence>
<name>A0A1W9YXC7_MYCBA</name>
<proteinExistence type="predicted"/>
<dbReference type="Proteomes" id="UP000192366">
    <property type="component" value="Unassembled WGS sequence"/>
</dbReference>
<evidence type="ECO:0000313" key="3">
    <source>
        <dbReference type="Proteomes" id="UP000192366"/>
    </source>
</evidence>
<protein>
    <submittedName>
        <fullName evidence="2">Mammalian cell entry protein</fullName>
    </submittedName>
</protein>
<dbReference type="Pfam" id="PF02470">
    <property type="entry name" value="MlaD"/>
    <property type="match status" value="1"/>
</dbReference>
<dbReference type="PANTHER" id="PTHR33371">
    <property type="entry name" value="INTERMEMBRANE PHOSPHOLIPID TRANSPORT SYSTEM BINDING PROTEIN MLAD-RELATED"/>
    <property type="match status" value="1"/>
</dbReference>